<feature type="region of interest" description="Disordered" evidence="1">
    <location>
        <begin position="59"/>
        <end position="104"/>
    </location>
</feature>
<organism evidence="2 3">
    <name type="scientific">Nitrosospira multiformis</name>
    <dbReference type="NCBI Taxonomy" id="1231"/>
    <lineage>
        <taxon>Bacteria</taxon>
        <taxon>Pseudomonadati</taxon>
        <taxon>Pseudomonadota</taxon>
        <taxon>Betaproteobacteria</taxon>
        <taxon>Nitrosomonadales</taxon>
        <taxon>Nitrosomonadaceae</taxon>
        <taxon>Nitrosospira</taxon>
    </lineage>
</organism>
<keyword evidence="3" id="KW-1185">Reference proteome</keyword>
<reference evidence="2 3" key="1">
    <citation type="submission" date="2016-10" db="EMBL/GenBank/DDBJ databases">
        <authorList>
            <person name="Varghese N."/>
            <person name="Submissions S."/>
        </authorList>
    </citation>
    <scope>NUCLEOTIDE SEQUENCE [LARGE SCALE GENOMIC DNA]</scope>
    <source>
        <strain evidence="2 3">Nl1</strain>
    </source>
</reference>
<sequence>MAPQDRAERPVTYDMSKLTFLIAILVIFTSPYVQQAEIVIETHSRALIQLDQNLHPTYNRNARVGNPWTSLRNHPHQSPRCCYSQDTPGNKDKSDPDMAKSLHRTMVNVERVT</sequence>
<comment type="caution">
    <text evidence="2">The sequence shown here is derived from an EMBL/GenBank/DDBJ whole genome shotgun (WGS) entry which is preliminary data.</text>
</comment>
<protein>
    <submittedName>
        <fullName evidence="2">Uncharacterized protein</fullName>
    </submittedName>
</protein>
<evidence type="ECO:0000256" key="1">
    <source>
        <dbReference type="SAM" id="MobiDB-lite"/>
    </source>
</evidence>
<evidence type="ECO:0000313" key="2">
    <source>
        <dbReference type="EMBL" id="SDQ76114.1"/>
    </source>
</evidence>
<evidence type="ECO:0000313" key="3">
    <source>
        <dbReference type="Proteomes" id="UP000183471"/>
    </source>
</evidence>
<dbReference type="Proteomes" id="UP000183471">
    <property type="component" value="Unassembled WGS sequence"/>
</dbReference>
<proteinExistence type="predicted"/>
<feature type="compositionally biased region" description="Basic and acidic residues" evidence="1">
    <location>
        <begin position="89"/>
        <end position="100"/>
    </location>
</feature>
<name>A0ABY0TKT4_9PROT</name>
<dbReference type="EMBL" id="FNKY01000001">
    <property type="protein sequence ID" value="SDQ76114.1"/>
    <property type="molecule type" value="Genomic_DNA"/>
</dbReference>
<gene>
    <name evidence="2" type="ORF">SAMN05216402_2181</name>
</gene>
<accession>A0ABY0TKT4</accession>